<reference evidence="1" key="1">
    <citation type="journal article" date="2020" name="New Phytol.">
        <title>Comparative genomics reveals dynamic genome evolution in host specialist ectomycorrhizal fungi.</title>
        <authorList>
            <person name="Lofgren L.A."/>
            <person name="Nguyen N.H."/>
            <person name="Vilgalys R."/>
            <person name="Ruytinx J."/>
            <person name="Liao H.L."/>
            <person name="Branco S."/>
            <person name="Kuo A."/>
            <person name="LaButti K."/>
            <person name="Lipzen A."/>
            <person name="Andreopoulos W."/>
            <person name="Pangilinan J."/>
            <person name="Riley R."/>
            <person name="Hundley H."/>
            <person name="Na H."/>
            <person name="Barry K."/>
            <person name="Grigoriev I.V."/>
            <person name="Stajich J.E."/>
            <person name="Kennedy P.G."/>
        </authorList>
    </citation>
    <scope>NUCLEOTIDE SEQUENCE</scope>
    <source>
        <strain evidence="1">FC203</strain>
    </source>
</reference>
<dbReference type="Proteomes" id="UP001195769">
    <property type="component" value="Unassembled WGS sequence"/>
</dbReference>
<dbReference type="GeneID" id="64657702"/>
<gene>
    <name evidence="1" type="ORF">F5891DRAFT_1077674</name>
</gene>
<organism evidence="1 2">
    <name type="scientific">Suillus fuscotomentosus</name>
    <dbReference type="NCBI Taxonomy" id="1912939"/>
    <lineage>
        <taxon>Eukaryota</taxon>
        <taxon>Fungi</taxon>
        <taxon>Dikarya</taxon>
        <taxon>Basidiomycota</taxon>
        <taxon>Agaricomycotina</taxon>
        <taxon>Agaricomycetes</taxon>
        <taxon>Agaricomycetidae</taxon>
        <taxon>Boletales</taxon>
        <taxon>Suillineae</taxon>
        <taxon>Suillaceae</taxon>
        <taxon>Suillus</taxon>
    </lineage>
</organism>
<proteinExistence type="predicted"/>
<comment type="caution">
    <text evidence="1">The sequence shown here is derived from an EMBL/GenBank/DDBJ whole genome shotgun (WGS) entry which is preliminary data.</text>
</comment>
<name>A0AAD4DP52_9AGAM</name>
<evidence type="ECO:0000313" key="2">
    <source>
        <dbReference type="Proteomes" id="UP001195769"/>
    </source>
</evidence>
<dbReference type="AlphaFoldDB" id="A0AAD4DP52"/>
<protein>
    <submittedName>
        <fullName evidence="1">Uncharacterized protein</fullName>
    </submittedName>
</protein>
<dbReference type="EMBL" id="JABBWK010000201">
    <property type="protein sequence ID" value="KAG1887512.1"/>
    <property type="molecule type" value="Genomic_DNA"/>
</dbReference>
<dbReference type="RefSeq" id="XP_041216916.1">
    <property type="nucleotide sequence ID" value="XM_041363404.1"/>
</dbReference>
<sequence>MPIIPKFLFNHIDPSAPLFVFGKVFDIPRLDQAIGILLLHWHEVKDPEGQVIDDLGCYTVWETVQQHIEIPEPAQAR</sequence>
<evidence type="ECO:0000313" key="1">
    <source>
        <dbReference type="EMBL" id="KAG1887512.1"/>
    </source>
</evidence>
<keyword evidence="2" id="KW-1185">Reference proteome</keyword>
<accession>A0AAD4DP52</accession>